<feature type="transmembrane region" description="Helical" evidence="1">
    <location>
        <begin position="32"/>
        <end position="53"/>
    </location>
</feature>
<feature type="transmembrane region" description="Helical" evidence="1">
    <location>
        <begin position="6"/>
        <end position="25"/>
    </location>
</feature>
<keyword evidence="1" id="KW-1133">Transmembrane helix</keyword>
<organism evidence="2 3">
    <name type="scientific">Methylocaldum marinum</name>
    <dbReference type="NCBI Taxonomy" id="1432792"/>
    <lineage>
        <taxon>Bacteria</taxon>
        <taxon>Pseudomonadati</taxon>
        <taxon>Pseudomonadota</taxon>
        <taxon>Gammaproteobacteria</taxon>
        <taxon>Methylococcales</taxon>
        <taxon>Methylococcaceae</taxon>
        <taxon>Methylocaldum</taxon>
    </lineage>
</organism>
<dbReference type="KEGG" id="mmai:sS8_3799"/>
<accession>A0A250KW34</accession>
<keyword evidence="1" id="KW-0472">Membrane</keyword>
<sequence>MLMLSVAVFTLVALMGAGMGIDAFKGRGSSRLYALIHGGLALLGSALVIMAALEGDTRLYVIIGLALIIIAAGLYISFQRAKGIQPRALILVHGGTALACYGLLAYYALAA</sequence>
<reference evidence="2 3" key="1">
    <citation type="submission" date="2016-12" db="EMBL/GenBank/DDBJ databases">
        <title>Genome sequencing of Methylocaldum marinum.</title>
        <authorList>
            <person name="Takeuchi M."/>
            <person name="Kamagata Y."/>
            <person name="Hiraoka S."/>
            <person name="Oshima K."/>
            <person name="Hattori M."/>
            <person name="Iwasaki W."/>
        </authorList>
    </citation>
    <scope>NUCLEOTIDE SEQUENCE [LARGE SCALE GENOMIC DNA]</scope>
    <source>
        <strain evidence="2 3">S8</strain>
    </source>
</reference>
<gene>
    <name evidence="2" type="ORF">sS8_3799</name>
</gene>
<proteinExistence type="predicted"/>
<dbReference type="OrthoDB" id="5570143at2"/>
<dbReference type="AlphaFoldDB" id="A0A250KW34"/>
<keyword evidence="1" id="KW-0812">Transmembrane</keyword>
<dbReference type="RefSeq" id="WP_119631034.1">
    <property type="nucleotide sequence ID" value="NZ_AP017928.1"/>
</dbReference>
<evidence type="ECO:0000313" key="3">
    <source>
        <dbReference type="Proteomes" id="UP000266313"/>
    </source>
</evidence>
<evidence type="ECO:0000256" key="1">
    <source>
        <dbReference type="SAM" id="Phobius"/>
    </source>
</evidence>
<evidence type="ECO:0000313" key="2">
    <source>
        <dbReference type="EMBL" id="BBA35736.1"/>
    </source>
</evidence>
<keyword evidence="3" id="KW-1185">Reference proteome</keyword>
<feature type="transmembrane region" description="Helical" evidence="1">
    <location>
        <begin position="59"/>
        <end position="76"/>
    </location>
</feature>
<dbReference type="EMBL" id="AP017928">
    <property type="protein sequence ID" value="BBA35736.1"/>
    <property type="molecule type" value="Genomic_DNA"/>
</dbReference>
<protein>
    <submittedName>
        <fullName evidence="2">Uncharacterized protein</fullName>
    </submittedName>
</protein>
<name>A0A250KW34_9GAMM</name>
<dbReference type="Proteomes" id="UP000266313">
    <property type="component" value="Chromosome"/>
</dbReference>
<feature type="transmembrane region" description="Helical" evidence="1">
    <location>
        <begin position="88"/>
        <end position="109"/>
    </location>
</feature>